<dbReference type="GO" id="GO:0008237">
    <property type="term" value="F:metallopeptidase activity"/>
    <property type="evidence" value="ECO:0007669"/>
    <property type="project" value="UniProtKB-KW"/>
</dbReference>
<evidence type="ECO:0000259" key="10">
    <source>
        <dbReference type="Pfam" id="PF05572"/>
    </source>
</evidence>
<evidence type="ECO:0000256" key="1">
    <source>
        <dbReference type="ARBA" id="ARBA00008721"/>
    </source>
</evidence>
<feature type="signal peptide" evidence="9">
    <location>
        <begin position="1"/>
        <end position="16"/>
    </location>
</feature>
<dbReference type="GO" id="GO:0006508">
    <property type="term" value="P:proteolysis"/>
    <property type="evidence" value="ECO:0007669"/>
    <property type="project" value="UniProtKB-KW"/>
</dbReference>
<keyword evidence="5" id="KW-0378">Hydrolase</keyword>
<keyword evidence="6" id="KW-0862">Zinc</keyword>
<evidence type="ECO:0000313" key="12">
    <source>
        <dbReference type="Proteomes" id="UP000184073"/>
    </source>
</evidence>
<dbReference type="EMBL" id="KV878128">
    <property type="protein sequence ID" value="OJJ01846.1"/>
    <property type="molecule type" value="Genomic_DNA"/>
</dbReference>
<keyword evidence="2" id="KW-0645">Protease</keyword>
<comment type="similarity">
    <text evidence="1">Belongs to the peptidase M43B family.</text>
</comment>
<dbReference type="InterPro" id="IPR024079">
    <property type="entry name" value="MetalloPept_cat_dom_sf"/>
</dbReference>
<dbReference type="Gene3D" id="3.40.390.10">
    <property type="entry name" value="Collagenase (Catalytic Domain)"/>
    <property type="match status" value="1"/>
</dbReference>
<gene>
    <name evidence="11" type="ORF">ASPVEDRAFT_83369</name>
</gene>
<organism evidence="11 12">
    <name type="scientific">Aspergillus versicolor CBS 583.65</name>
    <dbReference type="NCBI Taxonomy" id="1036611"/>
    <lineage>
        <taxon>Eukaryota</taxon>
        <taxon>Fungi</taxon>
        <taxon>Dikarya</taxon>
        <taxon>Ascomycota</taxon>
        <taxon>Pezizomycotina</taxon>
        <taxon>Eurotiomycetes</taxon>
        <taxon>Eurotiomycetidae</taxon>
        <taxon>Eurotiales</taxon>
        <taxon>Aspergillaceae</taxon>
        <taxon>Aspergillus</taxon>
        <taxon>Aspergillus subgen. Nidulantes</taxon>
    </lineage>
</organism>
<evidence type="ECO:0000256" key="9">
    <source>
        <dbReference type="SAM" id="SignalP"/>
    </source>
</evidence>
<dbReference type="PANTHER" id="PTHR47466">
    <property type="match status" value="1"/>
</dbReference>
<proteinExistence type="inferred from homology"/>
<name>A0A1L9PK77_ASPVE</name>
<dbReference type="CDD" id="cd04275">
    <property type="entry name" value="ZnMc_pappalysin_like"/>
    <property type="match status" value="1"/>
</dbReference>
<dbReference type="RefSeq" id="XP_040667608.1">
    <property type="nucleotide sequence ID" value="XM_040817367.1"/>
</dbReference>
<keyword evidence="3" id="KW-0479">Metal-binding</keyword>
<dbReference type="SUPFAM" id="SSF55486">
    <property type="entry name" value="Metalloproteases ('zincins'), catalytic domain"/>
    <property type="match status" value="1"/>
</dbReference>
<evidence type="ECO:0000256" key="7">
    <source>
        <dbReference type="ARBA" id="ARBA00023049"/>
    </source>
</evidence>
<dbReference type="STRING" id="1036611.A0A1L9PK77"/>
<dbReference type="Pfam" id="PF05572">
    <property type="entry name" value="Peptidase_M43"/>
    <property type="match status" value="1"/>
</dbReference>
<dbReference type="AlphaFoldDB" id="A0A1L9PK77"/>
<evidence type="ECO:0000256" key="6">
    <source>
        <dbReference type="ARBA" id="ARBA00022833"/>
    </source>
</evidence>
<keyword evidence="7" id="KW-0482">Metalloprotease</keyword>
<dbReference type="VEuPathDB" id="FungiDB:ASPVEDRAFT_83369"/>
<evidence type="ECO:0000256" key="8">
    <source>
        <dbReference type="ARBA" id="ARBA00023157"/>
    </source>
</evidence>
<reference evidence="12" key="1">
    <citation type="journal article" date="2017" name="Genome Biol.">
        <title>Comparative genomics reveals high biological diversity and specific adaptations in the industrially and medically important fungal genus Aspergillus.</title>
        <authorList>
            <person name="de Vries R.P."/>
            <person name="Riley R."/>
            <person name="Wiebenga A."/>
            <person name="Aguilar-Osorio G."/>
            <person name="Amillis S."/>
            <person name="Uchima C.A."/>
            <person name="Anderluh G."/>
            <person name="Asadollahi M."/>
            <person name="Askin M."/>
            <person name="Barry K."/>
            <person name="Battaglia E."/>
            <person name="Bayram O."/>
            <person name="Benocci T."/>
            <person name="Braus-Stromeyer S.A."/>
            <person name="Caldana C."/>
            <person name="Canovas D."/>
            <person name="Cerqueira G.C."/>
            <person name="Chen F."/>
            <person name="Chen W."/>
            <person name="Choi C."/>
            <person name="Clum A."/>
            <person name="Dos Santos R.A."/>
            <person name="Damasio A.R."/>
            <person name="Diallinas G."/>
            <person name="Emri T."/>
            <person name="Fekete E."/>
            <person name="Flipphi M."/>
            <person name="Freyberg S."/>
            <person name="Gallo A."/>
            <person name="Gournas C."/>
            <person name="Habgood R."/>
            <person name="Hainaut M."/>
            <person name="Harispe M.L."/>
            <person name="Henrissat B."/>
            <person name="Hilden K.S."/>
            <person name="Hope R."/>
            <person name="Hossain A."/>
            <person name="Karabika E."/>
            <person name="Karaffa L."/>
            <person name="Karanyi Z."/>
            <person name="Krasevec N."/>
            <person name="Kuo A."/>
            <person name="Kusch H."/>
            <person name="LaButti K."/>
            <person name="Lagendijk E.L."/>
            <person name="Lapidus A."/>
            <person name="Levasseur A."/>
            <person name="Lindquist E."/>
            <person name="Lipzen A."/>
            <person name="Logrieco A.F."/>
            <person name="MacCabe A."/>
            <person name="Maekelae M.R."/>
            <person name="Malavazi I."/>
            <person name="Melin P."/>
            <person name="Meyer V."/>
            <person name="Mielnichuk N."/>
            <person name="Miskei M."/>
            <person name="Molnar A.P."/>
            <person name="Mule G."/>
            <person name="Ngan C.Y."/>
            <person name="Orejas M."/>
            <person name="Orosz E."/>
            <person name="Ouedraogo J.P."/>
            <person name="Overkamp K.M."/>
            <person name="Park H.-S."/>
            <person name="Perrone G."/>
            <person name="Piumi F."/>
            <person name="Punt P.J."/>
            <person name="Ram A.F."/>
            <person name="Ramon A."/>
            <person name="Rauscher S."/>
            <person name="Record E."/>
            <person name="Riano-Pachon D.M."/>
            <person name="Robert V."/>
            <person name="Roehrig J."/>
            <person name="Ruller R."/>
            <person name="Salamov A."/>
            <person name="Salih N.S."/>
            <person name="Samson R.A."/>
            <person name="Sandor E."/>
            <person name="Sanguinetti M."/>
            <person name="Schuetze T."/>
            <person name="Sepcic K."/>
            <person name="Shelest E."/>
            <person name="Sherlock G."/>
            <person name="Sophianopoulou V."/>
            <person name="Squina F.M."/>
            <person name="Sun H."/>
            <person name="Susca A."/>
            <person name="Todd R.B."/>
            <person name="Tsang A."/>
            <person name="Unkles S.E."/>
            <person name="van de Wiele N."/>
            <person name="van Rossen-Uffink D."/>
            <person name="Oliveira J.V."/>
            <person name="Vesth T.C."/>
            <person name="Visser J."/>
            <person name="Yu J.-H."/>
            <person name="Zhou M."/>
            <person name="Andersen M.R."/>
            <person name="Archer D.B."/>
            <person name="Baker S.E."/>
            <person name="Benoit I."/>
            <person name="Brakhage A.A."/>
            <person name="Braus G.H."/>
            <person name="Fischer R."/>
            <person name="Frisvad J.C."/>
            <person name="Goldman G.H."/>
            <person name="Houbraken J."/>
            <person name="Oakley B."/>
            <person name="Pocsi I."/>
            <person name="Scazzocchio C."/>
            <person name="Seiboth B."/>
            <person name="vanKuyk P.A."/>
            <person name="Wortman J."/>
            <person name="Dyer P.S."/>
            <person name="Grigoriev I.V."/>
        </authorList>
    </citation>
    <scope>NUCLEOTIDE SEQUENCE [LARGE SCALE GENOMIC DNA]</scope>
    <source>
        <strain evidence="12">CBS 583.65</strain>
    </source>
</reference>
<sequence>MRFLPILLGFGALAAARCGTGRASEEQRSYHKYLHEKEAREAHQPATRDVFDVEIDTYIHIVNGNSTTNHTQIPQRINKQMAVLNEKYEPTGFSFKLIDVSYTNNASWLNMQDGSDQELDMKRSLRRGDFKSANIYFVDLEEDLLGVATFPTNKGPNKFKLDGIMCSLATLPGGQKPYDLGITAVHEVGHWLNLLHTFQPPDDAAEDDLTAGCRGHGDFVIDTPAEGTSAEGCPRFRDTCTGRNETLNTHSINGPDPIHNFMDYTDDRCLTEFTRGQIVRMQNSWELREHYTPGIGGRRASPQSGWGH</sequence>
<keyword evidence="4 9" id="KW-0732">Signal</keyword>
<accession>A0A1L9PK77</accession>
<dbReference type="PANTHER" id="PTHR47466:SF1">
    <property type="entry name" value="METALLOPROTEASE MEP1 (AFU_ORTHOLOGUE AFUA_1G07730)-RELATED"/>
    <property type="match status" value="1"/>
</dbReference>
<feature type="domain" description="Peptidase M43 pregnancy-associated plasma-A" evidence="10">
    <location>
        <begin position="181"/>
        <end position="284"/>
    </location>
</feature>
<dbReference type="OrthoDB" id="536211at2759"/>
<evidence type="ECO:0000256" key="3">
    <source>
        <dbReference type="ARBA" id="ARBA00022723"/>
    </source>
</evidence>
<dbReference type="GeneID" id="63732878"/>
<keyword evidence="8" id="KW-1015">Disulfide bond</keyword>
<dbReference type="InterPro" id="IPR008754">
    <property type="entry name" value="Peptidase_M43"/>
</dbReference>
<evidence type="ECO:0000256" key="2">
    <source>
        <dbReference type="ARBA" id="ARBA00022670"/>
    </source>
</evidence>
<evidence type="ECO:0000256" key="5">
    <source>
        <dbReference type="ARBA" id="ARBA00022801"/>
    </source>
</evidence>
<protein>
    <recommendedName>
        <fullName evidence="10">Peptidase M43 pregnancy-associated plasma-A domain-containing protein</fullName>
    </recommendedName>
</protein>
<dbReference type="GO" id="GO:0046872">
    <property type="term" value="F:metal ion binding"/>
    <property type="evidence" value="ECO:0007669"/>
    <property type="project" value="UniProtKB-KW"/>
</dbReference>
<evidence type="ECO:0000313" key="11">
    <source>
        <dbReference type="EMBL" id="OJJ01846.1"/>
    </source>
</evidence>
<keyword evidence="12" id="KW-1185">Reference proteome</keyword>
<feature type="chain" id="PRO_5013199843" description="Peptidase M43 pregnancy-associated plasma-A domain-containing protein" evidence="9">
    <location>
        <begin position="17"/>
        <end position="308"/>
    </location>
</feature>
<evidence type="ECO:0000256" key="4">
    <source>
        <dbReference type="ARBA" id="ARBA00022729"/>
    </source>
</evidence>
<dbReference type="Proteomes" id="UP000184073">
    <property type="component" value="Unassembled WGS sequence"/>
</dbReference>